<dbReference type="PIRSF" id="PIRSF004869">
    <property type="entry name" value="PflX_prd"/>
    <property type="match status" value="1"/>
</dbReference>
<dbReference type="InterPro" id="IPR007197">
    <property type="entry name" value="rSAM"/>
</dbReference>
<dbReference type="CDD" id="cd01335">
    <property type="entry name" value="Radical_SAM"/>
    <property type="match status" value="1"/>
</dbReference>
<comment type="cofactor">
    <cofactor evidence="6">
        <name>[4Fe-4S] cluster</name>
        <dbReference type="ChEBI" id="CHEBI:49883"/>
    </cofactor>
    <text evidence="6">Binds 1 [4Fe-4S] cluster. The cluster is coordinated with 3 cysteines and an exchangeable S-adenosyl-L-methionine.</text>
</comment>
<dbReference type="GO" id="GO:0003824">
    <property type="term" value="F:catalytic activity"/>
    <property type="evidence" value="ECO:0007669"/>
    <property type="project" value="InterPro"/>
</dbReference>
<reference evidence="8 9" key="1">
    <citation type="submission" date="2018-06" db="EMBL/GenBank/DDBJ databases">
        <title>Extensive metabolic versatility and redundancy in microbially diverse, dynamic hydrothermal sediments.</title>
        <authorList>
            <person name="Dombrowski N."/>
            <person name="Teske A."/>
            <person name="Baker B.J."/>
        </authorList>
    </citation>
    <scope>NUCLEOTIDE SEQUENCE [LARGE SCALE GENOMIC DNA]</scope>
    <source>
        <strain evidence="8">B9_G13</strain>
    </source>
</reference>
<dbReference type="GO" id="GO:0051539">
    <property type="term" value="F:4 iron, 4 sulfur cluster binding"/>
    <property type="evidence" value="ECO:0007669"/>
    <property type="project" value="UniProtKB-KW"/>
</dbReference>
<evidence type="ECO:0000256" key="1">
    <source>
        <dbReference type="ARBA" id="ARBA00022485"/>
    </source>
</evidence>
<comment type="caution">
    <text evidence="8">The sequence shown here is derived from an EMBL/GenBank/DDBJ whole genome shotgun (WGS) entry which is preliminary data.</text>
</comment>
<dbReference type="AlphaFoldDB" id="A0A497JGJ8"/>
<protein>
    <submittedName>
        <fullName evidence="8">AmmeMemoRadiSam system radical SAM enzyme</fullName>
    </submittedName>
</protein>
<evidence type="ECO:0000259" key="7">
    <source>
        <dbReference type="PROSITE" id="PS51918"/>
    </source>
</evidence>
<dbReference type="InterPro" id="IPR027596">
    <property type="entry name" value="AmmeMemoSam_rS"/>
</dbReference>
<proteinExistence type="predicted"/>
<keyword evidence="5 6" id="KW-0411">Iron-sulfur</keyword>
<keyword evidence="4 6" id="KW-0408">Iron</keyword>
<keyword evidence="3 6" id="KW-0479">Metal-binding</keyword>
<dbReference type="InterPro" id="IPR016431">
    <property type="entry name" value="Pyrv-formate_lyase-activ_prd"/>
</dbReference>
<dbReference type="Pfam" id="PF04055">
    <property type="entry name" value="Radical_SAM"/>
    <property type="match status" value="1"/>
</dbReference>
<sequence>MKEARFYKKLANEIVQCTACNRFCSIQPNKTGFCRVRKNIDGKLYSLVYNKTLTLTADPIEKKPLYNFMPGTYCNSISTYGCNFSCLFCQNYDISQEFIERDIEGVPETTPEQIVQNTIERGLSGIAYTYVEPTVFIEYAIDTMKLARKEKLYNVWVSNGYASEQAINELARYLDAANIDLKGDAKFYKELCGNANVEFVKKTIKLLHRKGVHVEVTNLIIPGHNDSEQQIKDVASFVASVDRNIPLHFSRFFPHYKMLDTPITPLETLRKAYRFAKQFGLNYIYLGNITEAQHTYCPNCKNVVIAREGYEVTMLALDEKGACKYCGYNLGIKTK</sequence>
<evidence type="ECO:0000256" key="4">
    <source>
        <dbReference type="ARBA" id="ARBA00023004"/>
    </source>
</evidence>
<evidence type="ECO:0000256" key="5">
    <source>
        <dbReference type="ARBA" id="ARBA00023014"/>
    </source>
</evidence>
<evidence type="ECO:0000313" key="9">
    <source>
        <dbReference type="Proteomes" id="UP000277633"/>
    </source>
</evidence>
<organism evidence="8 9">
    <name type="scientific">Candidatus Iainarchaeum sp</name>
    <dbReference type="NCBI Taxonomy" id="3101447"/>
    <lineage>
        <taxon>Archaea</taxon>
        <taxon>Candidatus Iainarchaeota</taxon>
        <taxon>Candidatus Iainarchaeia</taxon>
        <taxon>Candidatus Iainarchaeales</taxon>
        <taxon>Candidatus Iainarchaeaceae</taxon>
        <taxon>Candidatus Iainarchaeum</taxon>
    </lineage>
</organism>
<dbReference type="InterPro" id="IPR058240">
    <property type="entry name" value="rSAM_sf"/>
</dbReference>
<dbReference type="SMART" id="SM00729">
    <property type="entry name" value="Elp3"/>
    <property type="match status" value="1"/>
</dbReference>
<evidence type="ECO:0000256" key="3">
    <source>
        <dbReference type="ARBA" id="ARBA00022723"/>
    </source>
</evidence>
<dbReference type="SUPFAM" id="SSF102114">
    <property type="entry name" value="Radical SAM enzymes"/>
    <property type="match status" value="1"/>
</dbReference>
<evidence type="ECO:0000256" key="2">
    <source>
        <dbReference type="ARBA" id="ARBA00022691"/>
    </source>
</evidence>
<keyword evidence="2 6" id="KW-0949">S-adenosyl-L-methionine</keyword>
<dbReference type="Gene3D" id="3.20.20.70">
    <property type="entry name" value="Aldolase class I"/>
    <property type="match status" value="1"/>
</dbReference>
<dbReference type="SFLD" id="SFLDG01101">
    <property type="entry name" value="Uncharacterised_Radical_SAM_Su"/>
    <property type="match status" value="1"/>
</dbReference>
<dbReference type="GO" id="GO:0046872">
    <property type="term" value="F:metal ion binding"/>
    <property type="evidence" value="ECO:0007669"/>
    <property type="project" value="UniProtKB-KW"/>
</dbReference>
<dbReference type="PROSITE" id="PS51918">
    <property type="entry name" value="RADICAL_SAM"/>
    <property type="match status" value="1"/>
</dbReference>
<dbReference type="NCBIfam" id="TIGR04337">
    <property type="entry name" value="AmmeMemoSam_rS"/>
    <property type="match status" value="1"/>
</dbReference>
<feature type="domain" description="Radical SAM core" evidence="7">
    <location>
        <begin position="67"/>
        <end position="286"/>
    </location>
</feature>
<dbReference type="InterPro" id="IPR034457">
    <property type="entry name" value="Organic_radical-activating"/>
</dbReference>
<keyword evidence="1" id="KW-0004">4Fe-4S</keyword>
<dbReference type="PANTHER" id="PTHR30352:SF5">
    <property type="entry name" value="PYRUVATE FORMATE-LYASE 1-ACTIVATING ENZYME"/>
    <property type="match status" value="1"/>
</dbReference>
<feature type="binding site" evidence="6">
    <location>
        <position position="82"/>
    </location>
    <ligand>
        <name>[4Fe-4S] cluster</name>
        <dbReference type="ChEBI" id="CHEBI:49883"/>
        <note>4Fe-4S-S-AdoMet</note>
    </ligand>
</feature>
<evidence type="ECO:0000256" key="6">
    <source>
        <dbReference type="PIRSR" id="PIRSR004869-50"/>
    </source>
</evidence>
<evidence type="ECO:0000313" key="8">
    <source>
        <dbReference type="EMBL" id="RLG70049.1"/>
    </source>
</evidence>
<feature type="binding site" evidence="6">
    <location>
        <position position="86"/>
    </location>
    <ligand>
        <name>[4Fe-4S] cluster</name>
        <dbReference type="ChEBI" id="CHEBI:49883"/>
        <note>4Fe-4S-S-AdoMet</note>
    </ligand>
</feature>
<name>A0A497JGJ8_9ARCH</name>
<gene>
    <name evidence="8" type="primary">amrS</name>
    <name evidence="8" type="ORF">DRO07_01130</name>
</gene>
<feature type="binding site" evidence="6">
    <location>
        <position position="89"/>
    </location>
    <ligand>
        <name>[4Fe-4S] cluster</name>
        <dbReference type="ChEBI" id="CHEBI:49883"/>
        <note>4Fe-4S-S-AdoMet</note>
    </ligand>
</feature>
<dbReference type="InterPro" id="IPR013785">
    <property type="entry name" value="Aldolase_TIM"/>
</dbReference>
<dbReference type="EMBL" id="QMWO01000026">
    <property type="protein sequence ID" value="RLG70049.1"/>
    <property type="molecule type" value="Genomic_DNA"/>
</dbReference>
<dbReference type="InterPro" id="IPR006638">
    <property type="entry name" value="Elp3/MiaA/NifB-like_rSAM"/>
</dbReference>
<dbReference type="PANTHER" id="PTHR30352">
    <property type="entry name" value="PYRUVATE FORMATE-LYASE-ACTIVATING ENZYME"/>
    <property type="match status" value="1"/>
</dbReference>
<accession>A0A497JGJ8</accession>
<dbReference type="Proteomes" id="UP000277633">
    <property type="component" value="Unassembled WGS sequence"/>
</dbReference>
<dbReference type="SFLD" id="SFLDS00029">
    <property type="entry name" value="Radical_SAM"/>
    <property type="match status" value="1"/>
</dbReference>